<evidence type="ECO:0000256" key="12">
    <source>
        <dbReference type="SAM" id="Phobius"/>
    </source>
</evidence>
<dbReference type="PANTHER" id="PTHR11923">
    <property type="entry name" value="SCAVENGER RECEPTOR CLASS B TYPE-1 SR-B1"/>
    <property type="match status" value="1"/>
</dbReference>
<keyword evidence="13" id="KW-1185">Reference proteome</keyword>
<feature type="transmembrane region" description="Helical" evidence="12">
    <location>
        <begin position="6"/>
        <end position="27"/>
    </location>
</feature>
<keyword evidence="10" id="KW-0675">Receptor</keyword>
<keyword evidence="11" id="KW-0325">Glycoprotein</keyword>
<keyword evidence="6" id="KW-0552">Olfaction</keyword>
<dbReference type="OrthoDB" id="195015at2759"/>
<keyword evidence="7 12" id="KW-1133">Transmembrane helix</keyword>
<gene>
    <name evidence="14" type="primary">LOC117650251</name>
</gene>
<evidence type="ECO:0000256" key="9">
    <source>
        <dbReference type="ARBA" id="ARBA00023157"/>
    </source>
</evidence>
<dbReference type="PRINTS" id="PR01609">
    <property type="entry name" value="CD36FAMILY"/>
</dbReference>
<sequence length="482" mass="53334">MQDSNAAWVVAAGVILTAMGLVGNFYAVPSLVQSMVMEKVALKEGSEALERFRKTPQPLHFHVYLFHVENPEEVSGQGARPVLTEKGPYIYDMYRERVELEFHDQDDTVSYLPKSSYYFNKDKSGCRSESDTVTVIHAPILGTALKLQQVSAMGLGIFNDAVPLLFTAKNIFLTTTVGELLFSGVFINCSFPEDSFPAGAVCQGLRQRAPATYRRDGLNFYFSMFGHLNGTSHERIRVHRGQDDARAVGVITAVAGNATLATWRQGTPCNLINGTDGTLFGPFQRGATVLPIYTSASCRSLYLHYKEDTDLNGVPVMRFAIDTDMLASGLEYAPNRCFCVIAPEEDQQADPDEEEAARRRRRAAGMTVEEKEAKSCLPNGTMSLAPCSGSPVILSFPHFYLGDKALVDYPVGLAPREEAHQTIVDIEPTTGIPLRAKKRVQLNMFLKKIEDFNYLASVSEGLFPILWMEEVSETRVVDVGRQ</sequence>
<name>A0A6P8ZWB4_THRPL</name>
<dbReference type="GO" id="GO:0007608">
    <property type="term" value="P:sensory perception of smell"/>
    <property type="evidence" value="ECO:0007669"/>
    <property type="project" value="UniProtKB-KW"/>
</dbReference>
<keyword evidence="3" id="KW-1003">Cell membrane</keyword>
<dbReference type="GeneID" id="117650251"/>
<dbReference type="InterPro" id="IPR002159">
    <property type="entry name" value="CD36_fam"/>
</dbReference>
<organism evidence="14">
    <name type="scientific">Thrips palmi</name>
    <name type="common">Melon thrips</name>
    <dbReference type="NCBI Taxonomy" id="161013"/>
    <lineage>
        <taxon>Eukaryota</taxon>
        <taxon>Metazoa</taxon>
        <taxon>Ecdysozoa</taxon>
        <taxon>Arthropoda</taxon>
        <taxon>Hexapoda</taxon>
        <taxon>Insecta</taxon>
        <taxon>Pterygota</taxon>
        <taxon>Neoptera</taxon>
        <taxon>Paraneoptera</taxon>
        <taxon>Thysanoptera</taxon>
        <taxon>Terebrantia</taxon>
        <taxon>Thripoidea</taxon>
        <taxon>Thripidae</taxon>
        <taxon>Thrips</taxon>
    </lineage>
</organism>
<comment type="similarity">
    <text evidence="2">Belongs to the CD36 family.</text>
</comment>
<evidence type="ECO:0000256" key="5">
    <source>
        <dbReference type="ARBA" id="ARBA00022692"/>
    </source>
</evidence>
<accession>A0A6P8ZWB4</accession>
<keyword evidence="4" id="KW-0716">Sensory transduction</keyword>
<evidence type="ECO:0000256" key="3">
    <source>
        <dbReference type="ARBA" id="ARBA00022475"/>
    </source>
</evidence>
<keyword evidence="5 12" id="KW-0812">Transmembrane</keyword>
<dbReference type="RefSeq" id="XP_034249405.1">
    <property type="nucleotide sequence ID" value="XM_034393514.1"/>
</dbReference>
<evidence type="ECO:0000256" key="1">
    <source>
        <dbReference type="ARBA" id="ARBA00004651"/>
    </source>
</evidence>
<keyword evidence="9" id="KW-1015">Disulfide bond</keyword>
<dbReference type="Pfam" id="PF01130">
    <property type="entry name" value="CD36"/>
    <property type="match status" value="1"/>
</dbReference>
<evidence type="ECO:0000313" key="13">
    <source>
        <dbReference type="Proteomes" id="UP000515158"/>
    </source>
</evidence>
<proteinExistence type="inferred from homology"/>
<reference evidence="14" key="1">
    <citation type="submission" date="2025-08" db="UniProtKB">
        <authorList>
            <consortium name="RefSeq"/>
        </authorList>
    </citation>
    <scope>IDENTIFICATION</scope>
    <source>
        <tissue evidence="14">Total insect</tissue>
    </source>
</reference>
<evidence type="ECO:0000256" key="6">
    <source>
        <dbReference type="ARBA" id="ARBA00022725"/>
    </source>
</evidence>
<dbReference type="GO" id="GO:0005737">
    <property type="term" value="C:cytoplasm"/>
    <property type="evidence" value="ECO:0007669"/>
    <property type="project" value="TreeGrafter"/>
</dbReference>
<dbReference type="InParanoid" id="A0A6P8ZWB4"/>
<evidence type="ECO:0000256" key="8">
    <source>
        <dbReference type="ARBA" id="ARBA00023136"/>
    </source>
</evidence>
<keyword evidence="8 12" id="KW-0472">Membrane</keyword>
<dbReference type="AlphaFoldDB" id="A0A6P8ZWB4"/>
<evidence type="ECO:0000256" key="10">
    <source>
        <dbReference type="ARBA" id="ARBA00023170"/>
    </source>
</evidence>
<evidence type="ECO:0000256" key="4">
    <source>
        <dbReference type="ARBA" id="ARBA00022606"/>
    </source>
</evidence>
<dbReference type="GO" id="GO:0005886">
    <property type="term" value="C:plasma membrane"/>
    <property type="evidence" value="ECO:0007669"/>
    <property type="project" value="UniProtKB-SubCell"/>
</dbReference>
<evidence type="ECO:0000256" key="7">
    <source>
        <dbReference type="ARBA" id="ARBA00022989"/>
    </source>
</evidence>
<dbReference type="Proteomes" id="UP000515158">
    <property type="component" value="Unplaced"/>
</dbReference>
<dbReference type="KEGG" id="tpal:117650251"/>
<protein>
    <submittedName>
        <fullName evidence="14">Sensory neuron membrane protein 2-like</fullName>
    </submittedName>
</protein>
<evidence type="ECO:0000313" key="14">
    <source>
        <dbReference type="RefSeq" id="XP_034249405.1"/>
    </source>
</evidence>
<evidence type="ECO:0000256" key="11">
    <source>
        <dbReference type="ARBA" id="ARBA00023180"/>
    </source>
</evidence>
<comment type="subcellular location">
    <subcellularLocation>
        <location evidence="1">Cell membrane</location>
        <topology evidence="1">Multi-pass membrane protein</topology>
    </subcellularLocation>
</comment>
<dbReference type="PANTHER" id="PTHR11923:SF69">
    <property type="entry name" value="SENSORY NEURON MEMBRANE PROTEIN 1"/>
    <property type="match status" value="1"/>
</dbReference>
<evidence type="ECO:0000256" key="2">
    <source>
        <dbReference type="ARBA" id="ARBA00010532"/>
    </source>
</evidence>
<dbReference type="GO" id="GO:0005044">
    <property type="term" value="F:scavenger receptor activity"/>
    <property type="evidence" value="ECO:0007669"/>
    <property type="project" value="TreeGrafter"/>
</dbReference>